<dbReference type="Gene3D" id="3.20.20.70">
    <property type="entry name" value="Aldolase class I"/>
    <property type="match status" value="1"/>
</dbReference>
<dbReference type="Pfam" id="PF04055">
    <property type="entry name" value="Radical_SAM"/>
    <property type="match status" value="1"/>
</dbReference>
<dbReference type="RefSeq" id="WP_021725210.1">
    <property type="nucleotide sequence ID" value="NZ_AWEZ01000016.1"/>
</dbReference>
<comment type="caution">
    <text evidence="8">The sequence shown here is derived from an EMBL/GenBank/DDBJ whole genome shotgun (WGS) entry which is preliminary data.</text>
</comment>
<dbReference type="CDD" id="cd01335">
    <property type="entry name" value="Radical_SAM"/>
    <property type="match status" value="1"/>
</dbReference>
<comment type="cofactor">
    <cofactor evidence="1">
        <name>[4Fe-4S] cluster</name>
        <dbReference type="ChEBI" id="CHEBI:49883"/>
    </cofactor>
</comment>
<keyword evidence="3" id="KW-0949">S-adenosyl-L-methionine</keyword>
<dbReference type="eggNOG" id="COG0641">
    <property type="taxonomic scope" value="Bacteria"/>
</dbReference>
<evidence type="ECO:0000256" key="1">
    <source>
        <dbReference type="ARBA" id="ARBA00001966"/>
    </source>
</evidence>
<dbReference type="InterPro" id="IPR007197">
    <property type="entry name" value="rSAM"/>
</dbReference>
<dbReference type="GO" id="GO:0003824">
    <property type="term" value="F:catalytic activity"/>
    <property type="evidence" value="ECO:0007669"/>
    <property type="project" value="InterPro"/>
</dbReference>
<evidence type="ECO:0000256" key="3">
    <source>
        <dbReference type="ARBA" id="ARBA00022691"/>
    </source>
</evidence>
<dbReference type="PROSITE" id="PS51918">
    <property type="entry name" value="RADICAL_SAM"/>
    <property type="match status" value="1"/>
</dbReference>
<keyword evidence="5" id="KW-0408">Iron</keyword>
<dbReference type="SFLD" id="SFLDS00029">
    <property type="entry name" value="Radical_SAM"/>
    <property type="match status" value="1"/>
</dbReference>
<keyword evidence="4" id="KW-0479">Metal-binding</keyword>
<dbReference type="InterPro" id="IPR058240">
    <property type="entry name" value="rSAM_sf"/>
</dbReference>
<sequence length="409" mass="46836">MSPMLAPHTKQSLFNVWFSADDEDYVFNTKTSAMFQMDPAYLSHVSEDEACTLMSSGILVYEKKDEVSILEHEVMEGLNVPIGEVYLTIVLTERCNFRCVYCYQEHGGESLTPRDSHELLKHAERIVQRGATALRIVYFGGEPLLNREAILQIDAGMKAISREYGVEYSALISTNGSLLDDELLERVSFERIRLTFDGDETWHNSLKRAHSFPYREQVSLLDRIVRTTSSNLEIRLNLCRENADSFVETLNDISTMISANIRRIRLVYAALHNEVHSPTFHELTSEHFAHKVLLLRLHARNLGFTQCLPGMSRPCPFRTGRALCIGPGLRRRICSERIEFFDEANGVTSYQDIAFHGTCRSCSVLPLCMGPCPMSPEKHVCIPERYILRDLLRDFVCHREGWVIEQEHE</sequence>
<dbReference type="GO" id="GO:0046872">
    <property type="term" value="F:metal ion binding"/>
    <property type="evidence" value="ECO:0007669"/>
    <property type="project" value="UniProtKB-KW"/>
</dbReference>
<feature type="domain" description="Radical SAM core" evidence="7">
    <location>
        <begin position="81"/>
        <end position="308"/>
    </location>
</feature>
<proteinExistence type="predicted"/>
<dbReference type="PANTHER" id="PTHR43787:SF3">
    <property type="entry name" value="ARYLSULFATASE REGULATORY PROTEIN"/>
    <property type="match status" value="1"/>
</dbReference>
<evidence type="ECO:0000256" key="6">
    <source>
        <dbReference type="ARBA" id="ARBA00023014"/>
    </source>
</evidence>
<dbReference type="PROSITE" id="PS01305">
    <property type="entry name" value="MOAA_NIFB_PQQE"/>
    <property type="match status" value="1"/>
</dbReference>
<protein>
    <submittedName>
        <fullName evidence="8">4Fe-4S single cluster domain protein</fullName>
    </submittedName>
</protein>
<dbReference type="PATRIC" id="fig|1125712.3.peg.421"/>
<dbReference type="Proteomes" id="UP000016638">
    <property type="component" value="Unassembled WGS sequence"/>
</dbReference>
<dbReference type="SFLD" id="SFLDG01067">
    <property type="entry name" value="SPASM/twitch_domain_containing"/>
    <property type="match status" value="1"/>
</dbReference>
<evidence type="ECO:0000256" key="5">
    <source>
        <dbReference type="ARBA" id="ARBA00023004"/>
    </source>
</evidence>
<dbReference type="AlphaFoldDB" id="U2TAX4"/>
<accession>U2TAX4</accession>
<organism evidence="8 9">
    <name type="scientific">Olsenella profusa F0195</name>
    <dbReference type="NCBI Taxonomy" id="1125712"/>
    <lineage>
        <taxon>Bacteria</taxon>
        <taxon>Bacillati</taxon>
        <taxon>Actinomycetota</taxon>
        <taxon>Coriobacteriia</taxon>
        <taxon>Coriobacteriales</taxon>
        <taxon>Atopobiaceae</taxon>
        <taxon>Olsenella</taxon>
    </lineage>
</organism>
<dbReference type="EMBL" id="AWEZ01000016">
    <property type="protein sequence ID" value="ERL10194.1"/>
    <property type="molecule type" value="Genomic_DNA"/>
</dbReference>
<dbReference type="SUPFAM" id="SSF102114">
    <property type="entry name" value="Radical SAM enzymes"/>
    <property type="match status" value="1"/>
</dbReference>
<evidence type="ECO:0000259" key="7">
    <source>
        <dbReference type="PROSITE" id="PS51918"/>
    </source>
</evidence>
<dbReference type="InterPro" id="IPR000385">
    <property type="entry name" value="MoaA_NifB_PqqE_Fe-S-bd_CS"/>
</dbReference>
<keyword evidence="9" id="KW-1185">Reference proteome</keyword>
<dbReference type="GO" id="GO:0051539">
    <property type="term" value="F:4 iron, 4 sulfur cluster binding"/>
    <property type="evidence" value="ECO:0007669"/>
    <property type="project" value="UniProtKB-KW"/>
</dbReference>
<dbReference type="STRING" id="1125712.HMPREF1316_2187"/>
<gene>
    <name evidence="8" type="ORF">HMPREF1316_2187</name>
</gene>
<dbReference type="UniPathway" id="UPA00782"/>
<keyword evidence="2" id="KW-0004">4Fe-4S</keyword>
<evidence type="ECO:0000313" key="9">
    <source>
        <dbReference type="Proteomes" id="UP000016638"/>
    </source>
</evidence>
<name>U2TAX4_9ACTN</name>
<dbReference type="InterPro" id="IPR013785">
    <property type="entry name" value="Aldolase_TIM"/>
</dbReference>
<evidence type="ECO:0000313" key="8">
    <source>
        <dbReference type="EMBL" id="ERL10194.1"/>
    </source>
</evidence>
<reference evidence="8 9" key="1">
    <citation type="submission" date="2013-08" db="EMBL/GenBank/DDBJ databases">
        <authorList>
            <person name="Durkin A.S."/>
            <person name="Haft D.R."/>
            <person name="McCorrison J."/>
            <person name="Torralba M."/>
            <person name="Gillis M."/>
            <person name="Haft D.H."/>
            <person name="Methe B."/>
            <person name="Sutton G."/>
            <person name="Nelson K.E."/>
        </authorList>
    </citation>
    <scope>NUCLEOTIDE SEQUENCE [LARGE SCALE GENOMIC DNA]</scope>
    <source>
        <strain evidence="8 9">F0195</strain>
    </source>
</reference>
<dbReference type="PANTHER" id="PTHR43787">
    <property type="entry name" value="FEMO COFACTOR BIOSYNTHESIS PROTEIN NIFB-RELATED"/>
    <property type="match status" value="1"/>
</dbReference>
<evidence type="ECO:0000256" key="2">
    <source>
        <dbReference type="ARBA" id="ARBA00022485"/>
    </source>
</evidence>
<evidence type="ECO:0000256" key="4">
    <source>
        <dbReference type="ARBA" id="ARBA00022723"/>
    </source>
</evidence>
<keyword evidence="6" id="KW-0411">Iron-sulfur</keyword>
<dbReference type="OrthoDB" id="9782387at2"/>